<dbReference type="Gene3D" id="3.90.226.10">
    <property type="entry name" value="2-enoyl-CoA Hydratase, Chain A, domain 1"/>
    <property type="match status" value="1"/>
</dbReference>
<dbReference type="Pfam" id="PF11918">
    <property type="entry name" value="Peptidase_S41_N"/>
    <property type="match status" value="1"/>
</dbReference>
<keyword evidence="3" id="KW-1185">Reference proteome</keyword>
<dbReference type="SMART" id="SM00245">
    <property type="entry name" value="TSPc"/>
    <property type="match status" value="1"/>
</dbReference>
<gene>
    <name evidence="2" type="ORF">ISF26_08570</name>
</gene>
<dbReference type="PANTHER" id="PTHR11261">
    <property type="entry name" value="INTERPHOTORECEPTOR RETINOID-BINDING PROTEIN"/>
    <property type="match status" value="1"/>
</dbReference>
<accession>A0ABY3PRT4</accession>
<evidence type="ECO:0000313" key="3">
    <source>
        <dbReference type="Proteomes" id="UP001054846"/>
    </source>
</evidence>
<dbReference type="CDD" id="cd07563">
    <property type="entry name" value="Peptidase_S41_IRBP"/>
    <property type="match status" value="1"/>
</dbReference>
<evidence type="ECO:0000313" key="2">
    <source>
        <dbReference type="EMBL" id="UFP96243.1"/>
    </source>
</evidence>
<dbReference type="Pfam" id="PF03572">
    <property type="entry name" value="Peptidase_S41"/>
    <property type="match status" value="1"/>
</dbReference>
<sequence length="370" mass="39577">MTVCLFFGVVAGQLCEPALGVPPASSKPASQQSAAVLDGAARLALVVTAAKALEAGYYSPAMGRRMATHIEENRQRGKYDRLTQGADFARQLTDDLQAVAQDKHVALVFERGGFAGQSAPHNTPALDVLAFENYGIAAAERLDGNVGYLKIDYFLEAERTSPVLAAAMTFLARTDALIIDLRDSGGGDSRAVASVVSYLVEGGPLPVNTFDIRWDSPIVRRKADKICQMATTWTTVVPERYGAAKPVFVLTSTYTFSASEEFAYALQALKRATVVGAVTRGAANPGGLEVLNADFALFVPWGRAVNPITKTNWEGIGVQPHLKVAGKRAFAVAYERALGAVARAADHPQKKEQLAEAIARRASVERKACH</sequence>
<dbReference type="EMBL" id="CP063845">
    <property type="protein sequence ID" value="UFP96243.1"/>
    <property type="molecule type" value="Genomic_DNA"/>
</dbReference>
<organism evidence="2 3">
    <name type="scientific">Gloeobacter morelensis MG652769</name>
    <dbReference type="NCBI Taxonomy" id="2781736"/>
    <lineage>
        <taxon>Bacteria</taxon>
        <taxon>Bacillati</taxon>
        <taxon>Cyanobacteriota</taxon>
        <taxon>Cyanophyceae</taxon>
        <taxon>Gloeobacterales</taxon>
        <taxon>Gloeobacteraceae</taxon>
        <taxon>Gloeobacter</taxon>
        <taxon>Gloeobacter morelensis</taxon>
    </lineage>
</organism>
<name>A0ABY3PRT4_9CYAN</name>
<proteinExistence type="predicted"/>
<dbReference type="InterPro" id="IPR029045">
    <property type="entry name" value="ClpP/crotonase-like_dom_sf"/>
</dbReference>
<reference evidence="2 3" key="1">
    <citation type="journal article" date="2021" name="Genome Biol. Evol.">
        <title>Complete Genome Sequencing of a Novel Gloeobacter Species from a Waterfall Cave in Mexico.</title>
        <authorList>
            <person name="Saw J.H."/>
            <person name="Cardona T."/>
            <person name="Montejano G."/>
        </authorList>
    </citation>
    <scope>NUCLEOTIDE SEQUENCE [LARGE SCALE GENOMIC DNA]</scope>
    <source>
        <strain evidence="2">MG652769</strain>
    </source>
</reference>
<dbReference type="Proteomes" id="UP001054846">
    <property type="component" value="Chromosome"/>
</dbReference>
<protein>
    <submittedName>
        <fullName evidence="2">S41 family peptidase</fullName>
    </submittedName>
</protein>
<dbReference type="Gene3D" id="3.30.750.44">
    <property type="match status" value="1"/>
</dbReference>
<dbReference type="InterPro" id="IPR005151">
    <property type="entry name" value="Tail-specific_protease"/>
</dbReference>
<evidence type="ECO:0000259" key="1">
    <source>
        <dbReference type="SMART" id="SM00245"/>
    </source>
</evidence>
<dbReference type="PANTHER" id="PTHR11261:SF3">
    <property type="entry name" value="RETINOL-BINDING PROTEIN 3"/>
    <property type="match status" value="1"/>
</dbReference>
<dbReference type="SUPFAM" id="SSF52096">
    <property type="entry name" value="ClpP/crotonase"/>
    <property type="match status" value="1"/>
</dbReference>
<feature type="domain" description="Tail specific protease" evidence="1">
    <location>
        <begin position="123"/>
        <end position="325"/>
    </location>
</feature>